<feature type="domain" description="C-type lectin" evidence="3">
    <location>
        <begin position="58"/>
        <end position="167"/>
    </location>
</feature>
<dbReference type="Pfam" id="PF00059">
    <property type="entry name" value="Lectin_C"/>
    <property type="match status" value="1"/>
</dbReference>
<dbReference type="SUPFAM" id="SSF56436">
    <property type="entry name" value="C-type lectin-like"/>
    <property type="match status" value="1"/>
</dbReference>
<evidence type="ECO:0000313" key="5">
    <source>
        <dbReference type="Proteomes" id="UP000694680"/>
    </source>
</evidence>
<dbReference type="Ensembl" id="ENSGWIT00000014838.1">
    <property type="protein sequence ID" value="ENSGWIP00000013370.1"/>
    <property type="gene ID" value="ENSGWIG00000007641.1"/>
</dbReference>
<reference evidence="4" key="1">
    <citation type="submission" date="2020-06" db="EMBL/GenBank/DDBJ databases">
        <authorList>
            <consortium name="Wellcome Sanger Institute Data Sharing"/>
        </authorList>
    </citation>
    <scope>NUCLEOTIDE SEQUENCE [LARGE SCALE GENOMIC DNA]</scope>
</reference>
<sequence length="189" mass="21936">FVLFLFSFFLILPSLSLSSLVLSSFLSFIVFSSLASSCLLLSYLVLSCLELSIYVLSFSKHPYVLVNQNRSWVSAQSFCRRNHRDLVTVDSDEENQALLSLMEEQEVGQIWIGLHRPQWNWSDGSVYQFSHWGKNQDKLKENWSCVAIRNRKWKRQDCSKQLDFLCEGKQPFSSAHCIHRSQNKSIMLS</sequence>
<dbReference type="PANTHER" id="PTHR45784:SF3">
    <property type="entry name" value="C-TYPE LECTIN DOMAIN FAMILY 4 MEMBER K-LIKE-RELATED"/>
    <property type="match status" value="1"/>
</dbReference>
<protein>
    <recommendedName>
        <fullName evidence="3">C-type lectin domain-containing protein</fullName>
    </recommendedName>
</protein>
<reference evidence="4" key="3">
    <citation type="submission" date="2025-09" db="UniProtKB">
        <authorList>
            <consortium name="Ensembl"/>
        </authorList>
    </citation>
    <scope>IDENTIFICATION</scope>
</reference>
<keyword evidence="2" id="KW-0812">Transmembrane</keyword>
<dbReference type="PANTHER" id="PTHR45784">
    <property type="entry name" value="C-TYPE LECTIN DOMAIN FAMILY 20 MEMBER A-RELATED"/>
    <property type="match status" value="1"/>
</dbReference>
<evidence type="ECO:0000313" key="4">
    <source>
        <dbReference type="Ensembl" id="ENSGWIP00000013370.1"/>
    </source>
</evidence>
<proteinExistence type="predicted"/>
<dbReference type="InterPro" id="IPR018378">
    <property type="entry name" value="C-type_lectin_CS"/>
</dbReference>
<dbReference type="InterPro" id="IPR016186">
    <property type="entry name" value="C-type_lectin-like/link_sf"/>
</dbReference>
<dbReference type="PROSITE" id="PS50041">
    <property type="entry name" value="C_TYPE_LECTIN_2"/>
    <property type="match status" value="1"/>
</dbReference>
<evidence type="ECO:0000256" key="2">
    <source>
        <dbReference type="SAM" id="Phobius"/>
    </source>
</evidence>
<keyword evidence="2" id="KW-1133">Transmembrane helix</keyword>
<accession>A0A8C5DY57</accession>
<feature type="transmembrane region" description="Helical" evidence="2">
    <location>
        <begin position="28"/>
        <end position="56"/>
    </location>
</feature>
<keyword evidence="2" id="KW-0472">Membrane</keyword>
<dbReference type="SMART" id="SM00034">
    <property type="entry name" value="CLECT"/>
    <property type="match status" value="1"/>
</dbReference>
<dbReference type="PROSITE" id="PS00615">
    <property type="entry name" value="C_TYPE_LECTIN_1"/>
    <property type="match status" value="1"/>
</dbReference>
<dbReference type="Gene3D" id="3.10.100.10">
    <property type="entry name" value="Mannose-Binding Protein A, subunit A"/>
    <property type="match status" value="1"/>
</dbReference>
<organism evidence="4 5">
    <name type="scientific">Gouania willdenowi</name>
    <name type="common">Blunt-snouted clingfish</name>
    <name type="synonym">Lepadogaster willdenowi</name>
    <dbReference type="NCBI Taxonomy" id="441366"/>
    <lineage>
        <taxon>Eukaryota</taxon>
        <taxon>Metazoa</taxon>
        <taxon>Chordata</taxon>
        <taxon>Craniata</taxon>
        <taxon>Vertebrata</taxon>
        <taxon>Euteleostomi</taxon>
        <taxon>Actinopterygii</taxon>
        <taxon>Neopterygii</taxon>
        <taxon>Teleostei</taxon>
        <taxon>Neoteleostei</taxon>
        <taxon>Acanthomorphata</taxon>
        <taxon>Ovalentaria</taxon>
        <taxon>Blenniimorphae</taxon>
        <taxon>Blenniiformes</taxon>
        <taxon>Gobiesocoidei</taxon>
        <taxon>Gobiesocidae</taxon>
        <taxon>Gobiesocinae</taxon>
        <taxon>Gouania</taxon>
    </lineage>
</organism>
<name>A0A8C5DY57_GOUWI</name>
<evidence type="ECO:0000259" key="3">
    <source>
        <dbReference type="PROSITE" id="PS50041"/>
    </source>
</evidence>
<keyword evidence="1" id="KW-1015">Disulfide bond</keyword>
<dbReference type="InterPro" id="IPR001304">
    <property type="entry name" value="C-type_lectin-like"/>
</dbReference>
<dbReference type="Proteomes" id="UP000694680">
    <property type="component" value="Chromosome 18"/>
</dbReference>
<dbReference type="InterPro" id="IPR016187">
    <property type="entry name" value="CTDL_fold"/>
</dbReference>
<evidence type="ECO:0000256" key="1">
    <source>
        <dbReference type="ARBA" id="ARBA00023157"/>
    </source>
</evidence>
<reference evidence="4" key="2">
    <citation type="submission" date="2025-08" db="UniProtKB">
        <authorList>
            <consortium name="Ensembl"/>
        </authorList>
    </citation>
    <scope>IDENTIFICATION</scope>
</reference>
<keyword evidence="5" id="KW-1185">Reference proteome</keyword>
<dbReference type="AlphaFoldDB" id="A0A8C5DY57"/>